<dbReference type="PANTHER" id="PTHR46211:SF1">
    <property type="entry name" value="GLYCEROPHOSPHODIESTER PHOSPHODIESTERASE, CYTOPLASMIC"/>
    <property type="match status" value="1"/>
</dbReference>
<organism evidence="2 3">
    <name type="scientific">Paracoccus tegillarcae</name>
    <dbReference type="NCBI Taxonomy" id="1529068"/>
    <lineage>
        <taxon>Bacteria</taxon>
        <taxon>Pseudomonadati</taxon>
        <taxon>Pseudomonadota</taxon>
        <taxon>Alphaproteobacteria</taxon>
        <taxon>Rhodobacterales</taxon>
        <taxon>Paracoccaceae</taxon>
        <taxon>Paracoccus</taxon>
    </lineage>
</organism>
<keyword evidence="3" id="KW-1185">Reference proteome</keyword>
<dbReference type="Gene3D" id="3.20.20.190">
    <property type="entry name" value="Phosphatidylinositol (PI) phosphodiesterase"/>
    <property type="match status" value="1"/>
</dbReference>
<dbReference type="AlphaFoldDB" id="A0A2K9F034"/>
<dbReference type="PANTHER" id="PTHR46211">
    <property type="entry name" value="GLYCEROPHOSPHORYL DIESTER PHOSPHODIESTERASE"/>
    <property type="match status" value="1"/>
</dbReference>
<dbReference type="GO" id="GO:0006629">
    <property type="term" value="P:lipid metabolic process"/>
    <property type="evidence" value="ECO:0007669"/>
    <property type="project" value="InterPro"/>
</dbReference>
<feature type="domain" description="GP-PDE" evidence="1">
    <location>
        <begin position="9"/>
        <end position="252"/>
    </location>
</feature>
<proteinExistence type="predicted"/>
<dbReference type="InterPro" id="IPR030395">
    <property type="entry name" value="GP_PDE_dom"/>
</dbReference>
<evidence type="ECO:0000313" key="3">
    <source>
        <dbReference type="Proteomes" id="UP000233742"/>
    </source>
</evidence>
<name>A0A2K9F034_9RHOB</name>
<accession>A0A2K9F034</accession>
<dbReference type="RefSeq" id="WP_101460379.1">
    <property type="nucleotide sequence ID" value="NZ_CP025408.1"/>
</dbReference>
<evidence type="ECO:0000259" key="1">
    <source>
        <dbReference type="PROSITE" id="PS51704"/>
    </source>
</evidence>
<evidence type="ECO:0000313" key="2">
    <source>
        <dbReference type="EMBL" id="AUH33712.1"/>
    </source>
</evidence>
<dbReference type="KEGG" id="paro:CUV01_10210"/>
<gene>
    <name evidence="2" type="ORF">CUV01_10210</name>
</gene>
<protein>
    <submittedName>
        <fullName evidence="2">Phosphodiesterase</fullName>
    </submittedName>
</protein>
<dbReference type="EMBL" id="CP025408">
    <property type="protein sequence ID" value="AUH33712.1"/>
    <property type="molecule type" value="Genomic_DNA"/>
</dbReference>
<sequence>MILPAVFTRLPLAHRGLHDRALPENTLAAIEAAVDAGYGIEIDVQPAAGSVPMVFHDYDLTRLAGDEGFIADMEADDLEAVGLNNTDHGIPTLAAALRVVDGRAPLLIEMKDQDGRLGDQIGELHRHVIDALQAYDGPVAVMSFNPHMVSAFHAEAPQIPCGLTTCGFAEDNWPMLDEETRDRMAALTDFDQSGAVFISHDKGDLDNPRVDALKAQGVPVLCWTVRSEAEESAAREIAENITFEGYRPQIPE</sequence>
<dbReference type="GO" id="GO:0008081">
    <property type="term" value="F:phosphoric diester hydrolase activity"/>
    <property type="evidence" value="ECO:0007669"/>
    <property type="project" value="InterPro"/>
</dbReference>
<dbReference type="Proteomes" id="UP000233742">
    <property type="component" value="Chromosome"/>
</dbReference>
<dbReference type="PROSITE" id="PS51704">
    <property type="entry name" value="GP_PDE"/>
    <property type="match status" value="1"/>
</dbReference>
<dbReference type="InterPro" id="IPR017946">
    <property type="entry name" value="PLC-like_Pdiesterase_TIM-brl"/>
</dbReference>
<dbReference type="SUPFAM" id="SSF51695">
    <property type="entry name" value="PLC-like phosphodiesterases"/>
    <property type="match status" value="1"/>
</dbReference>
<dbReference type="OrthoDB" id="384721at2"/>
<dbReference type="Pfam" id="PF03009">
    <property type="entry name" value="GDPD"/>
    <property type="match status" value="1"/>
</dbReference>
<reference evidence="2 3" key="1">
    <citation type="submission" date="2017-12" db="EMBL/GenBank/DDBJ databases">
        <authorList>
            <person name="Hurst M.R.H."/>
        </authorList>
    </citation>
    <scope>NUCLEOTIDE SEQUENCE [LARGE SCALE GENOMIC DNA]</scope>
    <source>
        <strain evidence="2 3">BM15</strain>
    </source>
</reference>